<name>A0A316WCK8_9FLAO</name>
<sequence>MRNYIFILTVFLLFLGACIYFRTGYFESSINTNETTFYIKGKEPITSKRYYRDLSGNWILLDKNYVITEDSWNAINMKAK</sequence>
<dbReference type="PROSITE" id="PS51257">
    <property type="entry name" value="PROKAR_LIPOPROTEIN"/>
    <property type="match status" value="1"/>
</dbReference>
<accession>A0A316WCK8</accession>
<organism evidence="1 2">
    <name type="scientific">Chryseobacterium oncorhynchi</name>
    <dbReference type="NCBI Taxonomy" id="741074"/>
    <lineage>
        <taxon>Bacteria</taxon>
        <taxon>Pseudomonadati</taxon>
        <taxon>Bacteroidota</taxon>
        <taxon>Flavobacteriia</taxon>
        <taxon>Flavobacteriales</taxon>
        <taxon>Weeksellaceae</taxon>
        <taxon>Chryseobacterium group</taxon>
        <taxon>Chryseobacterium</taxon>
    </lineage>
</organism>
<protein>
    <recommendedName>
        <fullName evidence="3">Lipoprotein</fullName>
    </recommendedName>
</protein>
<reference evidence="1" key="1">
    <citation type="submission" date="2018-04" db="EMBL/GenBank/DDBJ databases">
        <title>Draft Genome Sequences of Chryseobacterium lactis NCTC11390T isolated from milk, Chryseobacterium oncorhynchi 701B-08T from rainbow trout, and Chryseobacterium viscerum 687B-08T from diseased fish.</title>
        <authorList>
            <person name="Jeong J.-J."/>
            <person name="Lee Y.J."/>
            <person name="Pathiraja D."/>
            <person name="Park B."/>
            <person name="Choi I.-G."/>
            <person name="Kim K.D."/>
        </authorList>
    </citation>
    <scope>NUCLEOTIDE SEQUENCE [LARGE SCALE GENOMIC DNA]</scope>
    <source>
        <strain evidence="1">701B-08</strain>
    </source>
</reference>
<keyword evidence="2" id="KW-1185">Reference proteome</keyword>
<comment type="caution">
    <text evidence="1">The sequence shown here is derived from an EMBL/GenBank/DDBJ whole genome shotgun (WGS) entry which is preliminary data.</text>
</comment>
<gene>
    <name evidence="1" type="ORF">C1638_021840</name>
</gene>
<dbReference type="OrthoDB" id="1277374at2"/>
<evidence type="ECO:0000313" key="1">
    <source>
        <dbReference type="EMBL" id="PWN59141.1"/>
    </source>
</evidence>
<evidence type="ECO:0008006" key="3">
    <source>
        <dbReference type="Google" id="ProtNLM"/>
    </source>
</evidence>
<evidence type="ECO:0000313" key="2">
    <source>
        <dbReference type="Proteomes" id="UP000236182"/>
    </source>
</evidence>
<proteinExistence type="predicted"/>
<dbReference type="EMBL" id="PPEI02000014">
    <property type="protein sequence ID" value="PWN59141.1"/>
    <property type="molecule type" value="Genomic_DNA"/>
</dbReference>
<dbReference type="AlphaFoldDB" id="A0A316WCK8"/>
<dbReference type="RefSeq" id="WP_109624056.1">
    <property type="nucleotide sequence ID" value="NZ_PPEI02000014.1"/>
</dbReference>
<dbReference type="Proteomes" id="UP000236182">
    <property type="component" value="Unassembled WGS sequence"/>
</dbReference>